<protein>
    <submittedName>
        <fullName evidence="1">Uncharacterized protein</fullName>
    </submittedName>
</protein>
<dbReference type="HOGENOM" id="CLU_3429955_0_0_1"/>
<evidence type="ECO:0000313" key="2">
    <source>
        <dbReference type="Proteomes" id="UP000015530"/>
    </source>
</evidence>
<name>T0LEL7_COLGC</name>
<organism evidence="1 2">
    <name type="scientific">Colletotrichum gloeosporioides (strain Cg-14)</name>
    <name type="common">Anthracnose fungus</name>
    <name type="synonym">Glomerella cingulata</name>
    <dbReference type="NCBI Taxonomy" id="1237896"/>
    <lineage>
        <taxon>Eukaryota</taxon>
        <taxon>Fungi</taxon>
        <taxon>Dikarya</taxon>
        <taxon>Ascomycota</taxon>
        <taxon>Pezizomycotina</taxon>
        <taxon>Sordariomycetes</taxon>
        <taxon>Hypocreomycetidae</taxon>
        <taxon>Glomerellales</taxon>
        <taxon>Glomerellaceae</taxon>
        <taxon>Colletotrichum</taxon>
        <taxon>Colletotrichum gloeosporioides species complex</taxon>
    </lineage>
</organism>
<dbReference type="EMBL" id="AMYD01003244">
    <property type="protein sequence ID" value="EQB46830.1"/>
    <property type="molecule type" value="Genomic_DNA"/>
</dbReference>
<comment type="caution">
    <text evidence="1">The sequence shown here is derived from an EMBL/GenBank/DDBJ whole genome shotgun (WGS) entry which is preliminary data.</text>
</comment>
<accession>T0LEL7</accession>
<evidence type="ECO:0000313" key="1">
    <source>
        <dbReference type="EMBL" id="EQB46830.1"/>
    </source>
</evidence>
<sequence>MRVPLIDFYTYFGRWQIFK</sequence>
<reference evidence="2" key="1">
    <citation type="journal article" date="2013" name="Mol. Plant Microbe Interact.">
        <title>Global aspects of pacC regulation of pathogenicity genes in Colletotrichum gloeosporioides as revealed by transcriptome analysis.</title>
        <authorList>
            <person name="Alkan N."/>
            <person name="Meng X."/>
            <person name="Friedlander G."/>
            <person name="Reuveni E."/>
            <person name="Sukno S."/>
            <person name="Sherman A."/>
            <person name="Thon M."/>
            <person name="Fluhr R."/>
            <person name="Prusky D."/>
        </authorList>
    </citation>
    <scope>NUCLEOTIDE SEQUENCE [LARGE SCALE GENOMIC DNA]</scope>
    <source>
        <strain evidence="2">Cg-14</strain>
    </source>
</reference>
<dbReference type="AlphaFoldDB" id="T0LEL7"/>
<proteinExistence type="predicted"/>
<gene>
    <name evidence="1" type="ORF">CGLO_14097</name>
</gene>
<dbReference type="Proteomes" id="UP000015530">
    <property type="component" value="Unassembled WGS sequence"/>
</dbReference>